<feature type="region of interest" description="Disordered" evidence="1">
    <location>
        <begin position="170"/>
        <end position="201"/>
    </location>
</feature>
<evidence type="ECO:0000313" key="4">
    <source>
        <dbReference type="Proteomes" id="UP001230268"/>
    </source>
</evidence>
<keyword evidence="4" id="KW-1185">Reference proteome</keyword>
<evidence type="ECO:0000313" key="3">
    <source>
        <dbReference type="EMBL" id="KAK1442630.1"/>
    </source>
</evidence>
<feature type="transmembrane region" description="Helical" evidence="2">
    <location>
        <begin position="112"/>
        <end position="132"/>
    </location>
</feature>
<gene>
    <name evidence="3" type="ORF">BgAZ_301480</name>
</gene>
<name>A0AAD8LS28_BABGI</name>
<dbReference type="EMBL" id="JAVEPI010000003">
    <property type="protein sequence ID" value="KAK1442630.1"/>
    <property type="molecule type" value="Genomic_DNA"/>
</dbReference>
<keyword evidence="2" id="KW-0472">Membrane</keyword>
<proteinExistence type="predicted"/>
<sequence>MMVQEAAYQRKNRVLADSSKRLSSLSKVEYDDDDTPPDPPTSIIREMALTPTERKPEVAKPAERLISPLDRKGTQRIAICNLISYVISMICGSFVCHILHGHKVDGYCPKILLFIFSLLKAFGAGHFVSGLVKAWENTPAPMRATVVNVLTYGSVLINVYPMYSALTKQTTTPKPGETEDGATPAANAEGQAGQDDGNAPAAQNELDEKHLVMIATFVIRSCAACLVFGLLGYDVLYNAHLAKVFLHKAMKMHALLE</sequence>
<organism evidence="3 4">
    <name type="scientific">Babesia gibsoni</name>
    <dbReference type="NCBI Taxonomy" id="33632"/>
    <lineage>
        <taxon>Eukaryota</taxon>
        <taxon>Sar</taxon>
        <taxon>Alveolata</taxon>
        <taxon>Apicomplexa</taxon>
        <taxon>Aconoidasida</taxon>
        <taxon>Piroplasmida</taxon>
        <taxon>Babesiidae</taxon>
        <taxon>Babesia</taxon>
    </lineage>
</organism>
<keyword evidence="2" id="KW-1133">Transmembrane helix</keyword>
<comment type="caution">
    <text evidence="3">The sequence shown here is derived from an EMBL/GenBank/DDBJ whole genome shotgun (WGS) entry which is preliminary data.</text>
</comment>
<evidence type="ECO:0000256" key="1">
    <source>
        <dbReference type="SAM" id="MobiDB-lite"/>
    </source>
</evidence>
<reference evidence="3" key="1">
    <citation type="submission" date="2023-08" db="EMBL/GenBank/DDBJ databases">
        <title>Draft sequence of the Babesia gibsoni genome.</title>
        <authorList>
            <person name="Yamagishi J.Y."/>
            <person name="Xuan X.X."/>
        </authorList>
    </citation>
    <scope>NUCLEOTIDE SEQUENCE</scope>
    <source>
        <strain evidence="3">Azabu</strain>
    </source>
</reference>
<feature type="transmembrane region" description="Helical" evidence="2">
    <location>
        <begin position="77"/>
        <end position="100"/>
    </location>
</feature>
<dbReference type="AlphaFoldDB" id="A0AAD8LS28"/>
<keyword evidence="2" id="KW-0812">Transmembrane</keyword>
<dbReference type="Proteomes" id="UP001230268">
    <property type="component" value="Unassembled WGS sequence"/>
</dbReference>
<evidence type="ECO:0000256" key="2">
    <source>
        <dbReference type="SAM" id="Phobius"/>
    </source>
</evidence>
<protein>
    <submittedName>
        <fullName evidence="3">Uncharacterized protein</fullName>
    </submittedName>
</protein>
<feature type="transmembrane region" description="Helical" evidence="2">
    <location>
        <begin position="211"/>
        <end position="233"/>
    </location>
</feature>
<feature type="transmembrane region" description="Helical" evidence="2">
    <location>
        <begin position="144"/>
        <end position="163"/>
    </location>
</feature>
<accession>A0AAD8LS28</accession>